<dbReference type="EMBL" id="GFTR01004074">
    <property type="protein sequence ID" value="JAW12352.1"/>
    <property type="molecule type" value="Transcribed_RNA"/>
</dbReference>
<feature type="transmembrane region" description="Helical" evidence="8">
    <location>
        <begin position="112"/>
        <end position="135"/>
    </location>
</feature>
<evidence type="ECO:0000256" key="2">
    <source>
        <dbReference type="ARBA" id="ARBA00009045"/>
    </source>
</evidence>
<dbReference type="Pfam" id="PF01694">
    <property type="entry name" value="Rhomboid"/>
    <property type="match status" value="1"/>
</dbReference>
<feature type="transmembrane region" description="Helical" evidence="8">
    <location>
        <begin position="181"/>
        <end position="213"/>
    </location>
</feature>
<dbReference type="InterPro" id="IPR022764">
    <property type="entry name" value="Peptidase_S54_rhomboid_dom"/>
</dbReference>
<keyword evidence="6 8" id="KW-1133">Transmembrane helix</keyword>
<evidence type="ECO:0000256" key="4">
    <source>
        <dbReference type="ARBA" id="ARBA00022692"/>
    </source>
</evidence>
<evidence type="ECO:0000259" key="9">
    <source>
        <dbReference type="Pfam" id="PF01694"/>
    </source>
</evidence>
<keyword evidence="5" id="KW-0378">Hydrolase</keyword>
<organism evidence="10">
    <name type="scientific">Panstrongylus lignarius</name>
    <dbReference type="NCBI Taxonomy" id="156445"/>
    <lineage>
        <taxon>Eukaryota</taxon>
        <taxon>Metazoa</taxon>
        <taxon>Ecdysozoa</taxon>
        <taxon>Arthropoda</taxon>
        <taxon>Hexapoda</taxon>
        <taxon>Insecta</taxon>
        <taxon>Pterygota</taxon>
        <taxon>Neoptera</taxon>
        <taxon>Paraneoptera</taxon>
        <taxon>Hemiptera</taxon>
        <taxon>Heteroptera</taxon>
        <taxon>Panheteroptera</taxon>
        <taxon>Cimicomorpha</taxon>
        <taxon>Reduviidae</taxon>
        <taxon>Triatominae</taxon>
        <taxon>Panstrongylus</taxon>
    </lineage>
</organism>
<evidence type="ECO:0000313" key="10">
    <source>
        <dbReference type="EMBL" id="JAW12352.1"/>
    </source>
</evidence>
<dbReference type="GO" id="GO:0016020">
    <property type="term" value="C:membrane"/>
    <property type="evidence" value="ECO:0007669"/>
    <property type="project" value="UniProtKB-SubCell"/>
</dbReference>
<dbReference type="AlphaFoldDB" id="A0A224XV31"/>
<keyword evidence="4 8" id="KW-0812">Transmembrane</keyword>
<evidence type="ECO:0000256" key="8">
    <source>
        <dbReference type="SAM" id="Phobius"/>
    </source>
</evidence>
<proteinExistence type="inferred from homology"/>
<comment type="subcellular location">
    <subcellularLocation>
        <location evidence="1">Membrane</location>
        <topology evidence="1">Multi-pass membrane protein</topology>
    </subcellularLocation>
</comment>
<dbReference type="GO" id="GO:0004252">
    <property type="term" value="F:serine-type endopeptidase activity"/>
    <property type="evidence" value="ECO:0007669"/>
    <property type="project" value="InterPro"/>
</dbReference>
<dbReference type="PANTHER" id="PTHR43066">
    <property type="entry name" value="RHOMBOID-RELATED PROTEIN"/>
    <property type="match status" value="1"/>
</dbReference>
<dbReference type="Gene3D" id="1.20.1540.10">
    <property type="entry name" value="Rhomboid-like"/>
    <property type="match status" value="1"/>
</dbReference>
<sequence length="247" mass="27413">MMRRGDGRRPRHFEMGVLLLITEILSIGCDVIPPVTLLTIVGQTLLYVEAFEVPWSKRDICISAKKVWYDKNYKTLLLSAFEHGDDMHLYYNMISFLLKGRTLEPLYGSANFALLLGFLCLMTSSIYVSLGVLLSNMLHDSSLLYSCAIGFSGVIFALKIITTDNSSGSNLIMGIRVPTKYAAWAELIAIHILVPNASFLGHLAGIIAGVLYIKTPLKGIIDGACTTFTGVPIYHQTYRDNYYYGGH</sequence>
<accession>A0A224XV31</accession>
<feature type="domain" description="Peptidase S54 rhomboid" evidence="9">
    <location>
        <begin position="74"/>
        <end position="213"/>
    </location>
</feature>
<evidence type="ECO:0000256" key="1">
    <source>
        <dbReference type="ARBA" id="ARBA00004141"/>
    </source>
</evidence>
<feature type="transmembrane region" description="Helical" evidence="8">
    <location>
        <begin position="142"/>
        <end position="161"/>
    </location>
</feature>
<keyword evidence="3" id="KW-0645">Protease</keyword>
<protein>
    <submittedName>
        <fullName evidence="10">Putative rhomboid domain-containing protein 1</fullName>
    </submittedName>
</protein>
<dbReference type="PANTHER" id="PTHR43066:SF1">
    <property type="entry name" value="RHOMBOID PROTEIN 2"/>
    <property type="match status" value="1"/>
</dbReference>
<comment type="similarity">
    <text evidence="2">Belongs to the peptidase S54 family.</text>
</comment>
<dbReference type="SUPFAM" id="SSF144091">
    <property type="entry name" value="Rhomboid-like"/>
    <property type="match status" value="1"/>
</dbReference>
<evidence type="ECO:0000256" key="7">
    <source>
        <dbReference type="ARBA" id="ARBA00023136"/>
    </source>
</evidence>
<reference evidence="10" key="1">
    <citation type="journal article" date="2018" name="PLoS Negl. Trop. Dis.">
        <title>An insight into the salivary gland and fat body transcriptome of Panstrongylus lignarius (Hemiptera: Heteroptera), the main vector of Chagas disease in Peru.</title>
        <authorList>
            <person name="Nevoa J.C."/>
            <person name="Mendes M.T."/>
            <person name="da Silva M.V."/>
            <person name="Soares S.C."/>
            <person name="Oliveira C.J.F."/>
            <person name="Ribeiro J.M.C."/>
        </authorList>
    </citation>
    <scope>NUCLEOTIDE SEQUENCE</scope>
</reference>
<dbReference type="InterPro" id="IPR035952">
    <property type="entry name" value="Rhomboid-like_sf"/>
</dbReference>
<name>A0A224XV31_9HEMI</name>
<evidence type="ECO:0000256" key="6">
    <source>
        <dbReference type="ARBA" id="ARBA00022989"/>
    </source>
</evidence>
<dbReference type="FunFam" id="1.20.1540.10:FF:000008">
    <property type="entry name" value="RHOMBOID-like protein 13"/>
    <property type="match status" value="1"/>
</dbReference>
<evidence type="ECO:0000256" key="5">
    <source>
        <dbReference type="ARBA" id="ARBA00022801"/>
    </source>
</evidence>
<dbReference type="GO" id="GO:0006508">
    <property type="term" value="P:proteolysis"/>
    <property type="evidence" value="ECO:0007669"/>
    <property type="project" value="UniProtKB-KW"/>
</dbReference>
<evidence type="ECO:0000256" key="3">
    <source>
        <dbReference type="ARBA" id="ARBA00022670"/>
    </source>
</evidence>
<keyword evidence="7 8" id="KW-0472">Membrane</keyword>
<feature type="transmembrane region" description="Helical" evidence="8">
    <location>
        <begin position="12"/>
        <end position="33"/>
    </location>
</feature>